<proteinExistence type="predicted"/>
<dbReference type="Proteomes" id="UP000639338">
    <property type="component" value="Unassembled WGS sequence"/>
</dbReference>
<dbReference type="OrthoDB" id="6475849at2759"/>
<dbReference type="AlphaFoldDB" id="A0A834XVB8"/>
<organism evidence="1 2">
    <name type="scientific">Aphidius gifuensis</name>
    <name type="common">Parasitoid wasp</name>
    <dbReference type="NCBI Taxonomy" id="684658"/>
    <lineage>
        <taxon>Eukaryota</taxon>
        <taxon>Metazoa</taxon>
        <taxon>Ecdysozoa</taxon>
        <taxon>Arthropoda</taxon>
        <taxon>Hexapoda</taxon>
        <taxon>Insecta</taxon>
        <taxon>Pterygota</taxon>
        <taxon>Neoptera</taxon>
        <taxon>Endopterygota</taxon>
        <taxon>Hymenoptera</taxon>
        <taxon>Apocrita</taxon>
        <taxon>Ichneumonoidea</taxon>
        <taxon>Braconidae</taxon>
        <taxon>Aphidiinae</taxon>
        <taxon>Aphidius</taxon>
    </lineage>
</organism>
<evidence type="ECO:0000313" key="2">
    <source>
        <dbReference type="Proteomes" id="UP000639338"/>
    </source>
</evidence>
<reference evidence="1 2" key="1">
    <citation type="submission" date="2020-08" db="EMBL/GenBank/DDBJ databases">
        <title>Aphidius gifuensis genome sequencing and assembly.</title>
        <authorList>
            <person name="Du Z."/>
        </authorList>
    </citation>
    <scope>NUCLEOTIDE SEQUENCE [LARGE SCALE GENOMIC DNA]</scope>
    <source>
        <strain evidence="1">YNYX2018</strain>
        <tissue evidence="1">Adults</tissue>
    </source>
</reference>
<protein>
    <submittedName>
        <fullName evidence="1">Uncharacterized protein</fullName>
    </submittedName>
</protein>
<keyword evidence="2" id="KW-1185">Reference proteome</keyword>
<comment type="caution">
    <text evidence="1">The sequence shown here is derived from an EMBL/GenBank/DDBJ whole genome shotgun (WGS) entry which is preliminary data.</text>
</comment>
<sequence length="83" mass="9738">MRVIDEKLTSNLSTDLLIKKKKKERNFGKPLSTITNILNNKTDNDIPVKIKMQNTVELQYLTSFQRGYLTDFDPENFKIPTKY</sequence>
<evidence type="ECO:0000313" key="1">
    <source>
        <dbReference type="EMBL" id="KAF7992755.1"/>
    </source>
</evidence>
<name>A0A834XVB8_APHGI</name>
<gene>
    <name evidence="1" type="ORF">HCN44_005099</name>
</gene>
<dbReference type="EMBL" id="JACMRX010000003">
    <property type="protein sequence ID" value="KAF7992755.1"/>
    <property type="molecule type" value="Genomic_DNA"/>
</dbReference>
<accession>A0A834XVB8</accession>